<feature type="domain" description="MBD" evidence="7">
    <location>
        <begin position="216"/>
        <end position="283"/>
    </location>
</feature>
<comment type="subcellular location">
    <subcellularLocation>
        <location evidence="1">Nucleus</location>
    </subcellularLocation>
</comment>
<keyword evidence="9" id="KW-1185">Reference proteome</keyword>
<dbReference type="InterPro" id="IPR001739">
    <property type="entry name" value="Methyl_CpG_DNA-bd"/>
</dbReference>
<evidence type="ECO:0000256" key="2">
    <source>
        <dbReference type="ARBA" id="ARBA00023015"/>
    </source>
</evidence>
<accession>A0A2H5PSC2</accession>
<evidence type="ECO:0000256" key="1">
    <source>
        <dbReference type="ARBA" id="ARBA00004123"/>
    </source>
</evidence>
<proteinExistence type="predicted"/>
<comment type="caution">
    <text evidence="8">The sequence shown here is derived from an EMBL/GenBank/DDBJ whole genome shotgun (WGS) entry which is preliminary data.</text>
</comment>
<keyword evidence="3" id="KW-0238">DNA-binding</keyword>
<feature type="region of interest" description="Disordered" evidence="6">
    <location>
        <begin position="523"/>
        <end position="548"/>
    </location>
</feature>
<dbReference type="InterPro" id="IPR016177">
    <property type="entry name" value="DNA-bd_dom_sf"/>
</dbReference>
<evidence type="ECO:0000256" key="4">
    <source>
        <dbReference type="ARBA" id="ARBA00023163"/>
    </source>
</evidence>
<feature type="domain" description="MBD" evidence="7">
    <location>
        <begin position="123"/>
        <end position="198"/>
    </location>
</feature>
<dbReference type="PANTHER" id="PTHR34067:SF20">
    <property type="entry name" value="OS08G0206700 PROTEIN"/>
    <property type="match status" value="1"/>
</dbReference>
<name>A0A2H5PSC2_CITUN</name>
<sequence>MAGESEERLPTDWTAKFKVEKNGRKTKYYMNVRTGQKFFSKEDLLRYVKMKRTQLDEPSPTSSHGKRHLENSSSKLVAKENKQENSRSKRHSENRSMKPVAEENSHDNGHGKRHSENSSTKPVVDENNRPDWLPDGWVVDLKTRKSGSAVGRQYKVYIEPITGCKFFSMPEVLRHLESVKNRNSECERKTTPTETSKYEGTRKVSTKREREATERVVVEKSTVVDLPPSWTKETKIKKTARGIRKDRYFTDPVSGYVFCSKKDVFRYLETGEISKYAFKPRKRGADASELVTDEALPFPYAKRLKLDHTATRRQLFPVKESSDICSPEVMKAEVLNKRRGKEVSRLAGAPTAEIPPEPMAKMVIDKGAETKVISNLSSSAPPKLRRSKRNQGKMVFADNGPVSTPVIDSLQEQRLLDSHIECSNGKTLNDMTKSAKRKKLNFPLRSSKRLVGLEPELVSNCMSIEQAPKKVTTESCKNMVISSAVLTSTGLVNKVSQHLKAGSVPELANVSSDVTILSSGEPLNKVKSSRSRTTPGEQLQKLKSAETSGDMSEQRVSLFFGNSYLDPCLGPAFKALIGELPVNSNPASGPVLNPAADILQETSMQTTDGEKRSSRKTRINSMQSKNKQELSLPRRSSKRLAGLEPEMMANCESLERVRAPKNIITESCKSKGTAAGLTSSSLVDEVSQQLKAGPVLGLPNRASVVLGLAKCVSSSRKPLNKIKSSGNLAIIGGQSAEANDDKSEPHLSLTFGGTNLNPCKTMMGETLVDSLPDSDPVSTTADILTEKKLQETKVEKSNNKKTRINSKKSKNKQQLNLSRRSSKRLAGLEPELVSNSISGEQAWGNATVESCKSEAPTCEKTDPHGLPDGVSQQSEAGHETMLAQHDLPNGVSQQVEAGHETMLAQHDLPNGVSQQVEAGHETMLAQHDPTDILTPLLESSDKSGKPLEAQTVPEEPSQKLENEKPEEQPQKLESERMDIENPDSQVLLPYGDSWSDPCLEFAFKTLTGAIPVDENLAIQDYFQHQLDPSDTQKDNSLAMPEFGPIKSFQTDVPHQLDTPEKQPAPAPQQQLPANPLPPPGNASTPSSSSIDLNNLA</sequence>
<keyword evidence="2" id="KW-0805">Transcription regulation</keyword>
<dbReference type="Proteomes" id="UP000236630">
    <property type="component" value="Unassembled WGS sequence"/>
</dbReference>
<feature type="region of interest" description="Disordered" evidence="6">
    <location>
        <begin position="792"/>
        <end position="829"/>
    </location>
</feature>
<dbReference type="Pfam" id="PF01429">
    <property type="entry name" value="MBD"/>
    <property type="match status" value="1"/>
</dbReference>
<evidence type="ECO:0000313" key="9">
    <source>
        <dbReference type="Proteomes" id="UP000236630"/>
    </source>
</evidence>
<feature type="compositionally biased region" description="Basic and acidic residues" evidence="6">
    <location>
        <begin position="77"/>
        <end position="116"/>
    </location>
</feature>
<reference evidence="8 9" key="1">
    <citation type="journal article" date="2017" name="Front. Genet.">
        <title>Draft sequencing of the heterozygous diploid genome of Satsuma (Citrus unshiu Marc.) using a hybrid assembly approach.</title>
        <authorList>
            <person name="Shimizu T."/>
            <person name="Tanizawa Y."/>
            <person name="Mochizuki T."/>
            <person name="Nagasaki H."/>
            <person name="Yoshioka T."/>
            <person name="Toyoda A."/>
            <person name="Fujiyama A."/>
            <person name="Kaminuma E."/>
            <person name="Nakamura Y."/>
        </authorList>
    </citation>
    <scope>NUCLEOTIDE SEQUENCE [LARGE SCALE GENOMIC DNA]</scope>
    <source>
        <strain evidence="9">cv. Miyagawa wase</strain>
    </source>
</reference>
<feature type="region of interest" description="Disordered" evidence="6">
    <location>
        <begin position="854"/>
        <end position="876"/>
    </location>
</feature>
<dbReference type="GO" id="GO:0005634">
    <property type="term" value="C:nucleus"/>
    <property type="evidence" value="ECO:0007669"/>
    <property type="project" value="UniProtKB-SubCell"/>
</dbReference>
<dbReference type="Gene3D" id="3.30.890.10">
    <property type="entry name" value="Methyl-cpg-binding Protein 2, Chain A"/>
    <property type="match status" value="3"/>
</dbReference>
<dbReference type="GO" id="GO:0003677">
    <property type="term" value="F:DNA binding"/>
    <property type="evidence" value="ECO:0007669"/>
    <property type="project" value="UniProtKB-KW"/>
</dbReference>
<feature type="compositionally biased region" description="Polar residues" evidence="6">
    <location>
        <begin position="1083"/>
        <end position="1096"/>
    </location>
</feature>
<dbReference type="SUPFAM" id="SSF54171">
    <property type="entry name" value="DNA-binding domain"/>
    <property type="match status" value="3"/>
</dbReference>
<dbReference type="AlphaFoldDB" id="A0A2H5PSC2"/>
<feature type="region of interest" description="Disordered" evidence="6">
    <location>
        <begin position="184"/>
        <end position="210"/>
    </location>
</feature>
<keyword evidence="4" id="KW-0804">Transcription</keyword>
<feature type="region of interest" description="Disordered" evidence="6">
    <location>
        <begin position="934"/>
        <end position="985"/>
    </location>
</feature>
<feature type="region of interest" description="Disordered" evidence="6">
    <location>
        <begin position="51"/>
        <end position="134"/>
    </location>
</feature>
<dbReference type="PROSITE" id="PS50982">
    <property type="entry name" value="MBD"/>
    <property type="match status" value="2"/>
</dbReference>
<feature type="compositionally biased region" description="Basic residues" evidence="6">
    <location>
        <begin position="799"/>
        <end position="811"/>
    </location>
</feature>
<organism evidence="8 9">
    <name type="scientific">Citrus unshiu</name>
    <name type="common">Satsuma mandarin</name>
    <name type="synonym">Citrus nobilis var. unshiu</name>
    <dbReference type="NCBI Taxonomy" id="55188"/>
    <lineage>
        <taxon>Eukaryota</taxon>
        <taxon>Viridiplantae</taxon>
        <taxon>Streptophyta</taxon>
        <taxon>Embryophyta</taxon>
        <taxon>Tracheophyta</taxon>
        <taxon>Spermatophyta</taxon>
        <taxon>Magnoliopsida</taxon>
        <taxon>eudicotyledons</taxon>
        <taxon>Gunneridae</taxon>
        <taxon>Pentapetalae</taxon>
        <taxon>rosids</taxon>
        <taxon>malvids</taxon>
        <taxon>Sapindales</taxon>
        <taxon>Rutaceae</taxon>
        <taxon>Aurantioideae</taxon>
        <taxon>Citrus</taxon>
    </lineage>
</organism>
<dbReference type="EMBL" id="BDQV01000116">
    <property type="protein sequence ID" value="GAY55242.1"/>
    <property type="molecule type" value="Genomic_DNA"/>
</dbReference>
<gene>
    <name evidence="8" type="ORF">CUMW_162950</name>
</gene>
<keyword evidence="5" id="KW-0539">Nucleus</keyword>
<evidence type="ECO:0000313" key="8">
    <source>
        <dbReference type="EMBL" id="GAY55242.1"/>
    </source>
</evidence>
<evidence type="ECO:0000259" key="7">
    <source>
        <dbReference type="PROSITE" id="PS50982"/>
    </source>
</evidence>
<evidence type="ECO:0000256" key="6">
    <source>
        <dbReference type="SAM" id="MobiDB-lite"/>
    </source>
</evidence>
<evidence type="ECO:0000256" key="3">
    <source>
        <dbReference type="ARBA" id="ARBA00023125"/>
    </source>
</evidence>
<feature type="region of interest" description="Disordered" evidence="6">
    <location>
        <begin position="378"/>
        <end position="401"/>
    </location>
</feature>
<evidence type="ECO:0000256" key="5">
    <source>
        <dbReference type="ARBA" id="ARBA00023242"/>
    </source>
</evidence>
<feature type="region of interest" description="Disordered" evidence="6">
    <location>
        <begin position="1027"/>
        <end position="1096"/>
    </location>
</feature>
<dbReference type="PANTHER" id="PTHR34067">
    <property type="entry name" value="OS04G0193200 PROTEIN"/>
    <property type="match status" value="1"/>
</dbReference>
<feature type="region of interest" description="Disordered" evidence="6">
    <location>
        <begin position="600"/>
        <end position="638"/>
    </location>
</feature>
<protein>
    <recommendedName>
        <fullName evidence="7">MBD domain-containing protein</fullName>
    </recommendedName>
</protein>
<dbReference type="InterPro" id="IPR038945">
    <property type="entry name" value="MBD13-like"/>
</dbReference>
<feature type="compositionally biased region" description="Basic and acidic residues" evidence="6">
    <location>
        <begin position="956"/>
        <end position="979"/>
    </location>
</feature>